<organism evidence="1 2">
    <name type="scientific">Lawsonella clevelandensis</name>
    <dbReference type="NCBI Taxonomy" id="1528099"/>
    <lineage>
        <taxon>Bacteria</taxon>
        <taxon>Bacillati</taxon>
        <taxon>Actinomycetota</taxon>
        <taxon>Actinomycetes</taxon>
        <taxon>Mycobacteriales</taxon>
        <taxon>Lawsonellaceae</taxon>
        <taxon>Lawsonella</taxon>
    </lineage>
</organism>
<dbReference type="STRING" id="1528099.AL705_00880"/>
<gene>
    <name evidence="1" type="ORF">AL705_00880</name>
</gene>
<evidence type="ECO:0008006" key="3">
    <source>
        <dbReference type="Google" id="ProtNLM"/>
    </source>
</evidence>
<evidence type="ECO:0000313" key="1">
    <source>
        <dbReference type="EMBL" id="ALE18512.1"/>
    </source>
</evidence>
<dbReference type="Pfam" id="PF11248">
    <property type="entry name" value="DUF3046"/>
    <property type="match status" value="1"/>
</dbReference>
<dbReference type="Proteomes" id="UP000068137">
    <property type="component" value="Chromosome"/>
</dbReference>
<accession>A0A0M4MBB2</accession>
<name>A0A0M4MBB2_9ACTN</name>
<dbReference type="OrthoDB" id="3215033at2"/>
<proteinExistence type="predicted"/>
<protein>
    <recommendedName>
        <fullName evidence="3">DUF3046 domain-containing protein</fullName>
    </recommendedName>
</protein>
<dbReference type="InterPro" id="IPR021408">
    <property type="entry name" value="DUF3046"/>
</dbReference>
<reference evidence="1 2" key="1">
    <citation type="journal article" date="2015" name="Genome Announc.">
        <title>Complete Genome Sequences for Two Strains of a Novel Fastidious, Partially Acid-Fast, Gram-Positive Corynebacterineae Bacterium, Derived from Human Clinical Samples.</title>
        <authorList>
            <person name="Nicholson A.C."/>
            <person name="Bell M."/>
            <person name="Humrighouse B.W."/>
            <person name="McQuiston J.R."/>
        </authorList>
    </citation>
    <scope>NUCLEOTIDE SEQUENCE [LARGE SCALE GENOMIC DNA]</scope>
    <source>
        <strain evidence="1 2">X1698</strain>
    </source>
</reference>
<evidence type="ECO:0000313" key="2">
    <source>
        <dbReference type="Proteomes" id="UP000068137"/>
    </source>
</evidence>
<dbReference type="KEGG" id="cbq:AL705_00880"/>
<dbReference type="EMBL" id="CP012390">
    <property type="protein sequence ID" value="ALE18512.1"/>
    <property type="molecule type" value="Genomic_DNA"/>
</dbReference>
<dbReference type="AlphaFoldDB" id="A0A0M4MBB2"/>
<sequence length="76" mass="8619">MRMTEFQVALHREFGEMVGDSLLSDTILSDLDGKTPQEALDAGYDIREVWLALCRHQQVPEERRWGPDIGAGDMVD</sequence>